<proteinExistence type="predicted"/>
<organism evidence="1">
    <name type="scientific">uncultured Rubrobacteraceae bacterium</name>
    <dbReference type="NCBI Taxonomy" id="349277"/>
    <lineage>
        <taxon>Bacteria</taxon>
        <taxon>Bacillati</taxon>
        <taxon>Actinomycetota</taxon>
        <taxon>Rubrobacteria</taxon>
        <taxon>Rubrobacterales</taxon>
        <taxon>Rubrobacteraceae</taxon>
        <taxon>environmental samples</taxon>
    </lineage>
</organism>
<dbReference type="EMBL" id="CADCVF010000084">
    <property type="protein sequence ID" value="CAA9472751.1"/>
    <property type="molecule type" value="Genomic_DNA"/>
</dbReference>
<evidence type="ECO:0000313" key="1">
    <source>
        <dbReference type="EMBL" id="CAA9472751.1"/>
    </source>
</evidence>
<gene>
    <name evidence="1" type="ORF">AVDCRST_MAG58-4049</name>
</gene>
<dbReference type="AlphaFoldDB" id="A0A6J4RNY8"/>
<name>A0A6J4RNY8_9ACTN</name>
<reference evidence="1" key="1">
    <citation type="submission" date="2020-02" db="EMBL/GenBank/DDBJ databases">
        <authorList>
            <person name="Meier V. D."/>
        </authorList>
    </citation>
    <scope>NUCLEOTIDE SEQUENCE</scope>
    <source>
        <strain evidence="1">AVDCRST_MAG58</strain>
    </source>
</reference>
<accession>A0A6J4RNY8</accession>
<sequence>MAESAFRPRCRAYSHEGDKLIILEELGAFGIIDDRPDTIGRVADASLWAATKIQPWNRALVARRNDIHGFSDWREVPDLLPTVQDRHPLETICPSIDQPQTKSEKLKC</sequence>
<protein>
    <submittedName>
        <fullName evidence="1">Uncharacterized protein</fullName>
    </submittedName>
</protein>